<accession>A0A7J7JVT4</accession>
<evidence type="ECO:0000313" key="1">
    <source>
        <dbReference type="EMBL" id="KAF6030519.1"/>
    </source>
</evidence>
<reference evidence="1" key="1">
    <citation type="submission" date="2020-06" db="EMBL/GenBank/DDBJ databases">
        <title>Draft genome of Bugula neritina, a colonial animal packing powerful symbionts and potential medicines.</title>
        <authorList>
            <person name="Rayko M."/>
        </authorList>
    </citation>
    <scope>NUCLEOTIDE SEQUENCE [LARGE SCALE GENOMIC DNA]</scope>
    <source>
        <strain evidence="1">Kwan_BN1</strain>
    </source>
</reference>
<protein>
    <submittedName>
        <fullName evidence="1">VWA8</fullName>
    </submittedName>
</protein>
<dbReference type="Proteomes" id="UP000593567">
    <property type="component" value="Unassembled WGS sequence"/>
</dbReference>
<name>A0A7J7JVT4_BUGNE</name>
<dbReference type="AlphaFoldDB" id="A0A7J7JVT4"/>
<gene>
    <name evidence="1" type="ORF">EB796_011170</name>
</gene>
<dbReference type="EMBL" id="VXIV02001696">
    <property type="protein sequence ID" value="KAF6030519.1"/>
    <property type="molecule type" value="Genomic_DNA"/>
</dbReference>
<sequence>MIGLISDARCGEADLIHFAGVNSVCLYTMKSGSRDVTWIDLYDLFPTSRHRYQPSIRVASLGSTLPSCLLMHEQVANILLLIDSESGNVSRIEMGGLLDSVADVFTRKNWRTKKPSYRMCADLQHEPQPLVTLYEIGRLEIIINFIKYHSLIVHLFTQQLMTAVNVLEGTCLEIHLPVDVIHVRMPSPAHWLVEDKNNR</sequence>
<evidence type="ECO:0000313" key="2">
    <source>
        <dbReference type="Proteomes" id="UP000593567"/>
    </source>
</evidence>
<organism evidence="1 2">
    <name type="scientific">Bugula neritina</name>
    <name type="common">Brown bryozoan</name>
    <name type="synonym">Sertularia neritina</name>
    <dbReference type="NCBI Taxonomy" id="10212"/>
    <lineage>
        <taxon>Eukaryota</taxon>
        <taxon>Metazoa</taxon>
        <taxon>Spiralia</taxon>
        <taxon>Lophotrochozoa</taxon>
        <taxon>Bryozoa</taxon>
        <taxon>Gymnolaemata</taxon>
        <taxon>Cheilostomatida</taxon>
        <taxon>Flustrina</taxon>
        <taxon>Buguloidea</taxon>
        <taxon>Bugulidae</taxon>
        <taxon>Bugula</taxon>
    </lineage>
</organism>
<comment type="caution">
    <text evidence="1">The sequence shown here is derived from an EMBL/GenBank/DDBJ whole genome shotgun (WGS) entry which is preliminary data.</text>
</comment>
<keyword evidence="2" id="KW-1185">Reference proteome</keyword>
<proteinExistence type="predicted"/>